<reference evidence="2" key="1">
    <citation type="journal article" date="2020" name="Stud. Mycol.">
        <title>101 Dothideomycetes genomes: a test case for predicting lifestyles and emergence of pathogens.</title>
        <authorList>
            <person name="Haridas S."/>
            <person name="Albert R."/>
            <person name="Binder M."/>
            <person name="Bloem J."/>
            <person name="Labutti K."/>
            <person name="Salamov A."/>
            <person name="Andreopoulos B."/>
            <person name="Baker S."/>
            <person name="Barry K."/>
            <person name="Bills G."/>
            <person name="Bluhm B."/>
            <person name="Cannon C."/>
            <person name="Castanera R."/>
            <person name="Culley D."/>
            <person name="Daum C."/>
            <person name="Ezra D."/>
            <person name="Gonzalez J."/>
            <person name="Henrissat B."/>
            <person name="Kuo A."/>
            <person name="Liang C."/>
            <person name="Lipzen A."/>
            <person name="Lutzoni F."/>
            <person name="Magnuson J."/>
            <person name="Mondo S."/>
            <person name="Nolan M."/>
            <person name="Ohm R."/>
            <person name="Pangilinan J."/>
            <person name="Park H.-J."/>
            <person name="Ramirez L."/>
            <person name="Alfaro M."/>
            <person name="Sun H."/>
            <person name="Tritt A."/>
            <person name="Yoshinaga Y."/>
            <person name="Zwiers L.-H."/>
            <person name="Turgeon B."/>
            <person name="Goodwin S."/>
            <person name="Spatafora J."/>
            <person name="Crous P."/>
            <person name="Grigoriev I."/>
        </authorList>
    </citation>
    <scope>NUCLEOTIDE SEQUENCE</scope>
    <source>
        <strain evidence="2">CBS 130266</strain>
    </source>
</reference>
<keyword evidence="1" id="KW-1133">Transmembrane helix</keyword>
<evidence type="ECO:0000256" key="1">
    <source>
        <dbReference type="SAM" id="Phobius"/>
    </source>
</evidence>
<dbReference type="EMBL" id="MU007060">
    <property type="protein sequence ID" value="KAF2427426.1"/>
    <property type="molecule type" value="Genomic_DNA"/>
</dbReference>
<keyword evidence="3" id="KW-1185">Reference proteome</keyword>
<dbReference type="OrthoDB" id="73875at2759"/>
<dbReference type="AlphaFoldDB" id="A0A9P4NM84"/>
<keyword evidence="1" id="KW-0812">Transmembrane</keyword>
<organism evidence="2 3">
    <name type="scientific">Tothia fuscella</name>
    <dbReference type="NCBI Taxonomy" id="1048955"/>
    <lineage>
        <taxon>Eukaryota</taxon>
        <taxon>Fungi</taxon>
        <taxon>Dikarya</taxon>
        <taxon>Ascomycota</taxon>
        <taxon>Pezizomycotina</taxon>
        <taxon>Dothideomycetes</taxon>
        <taxon>Pleosporomycetidae</taxon>
        <taxon>Venturiales</taxon>
        <taxon>Cylindrosympodiaceae</taxon>
        <taxon>Tothia</taxon>
    </lineage>
</organism>
<comment type="caution">
    <text evidence="2">The sequence shown here is derived from an EMBL/GenBank/DDBJ whole genome shotgun (WGS) entry which is preliminary data.</text>
</comment>
<sequence length="345" mass="37888">MYQDALSKYDKAKEHYDDVFGYYAKAFQSYMALELDDFMDFKKKKGFRFFTCTVKGATTPCDSTSWYQKLGGDLKMDWHITDKKAFSDELMAETGIDESWFEYGEKIGGIVGTGTAFGSGAPIINPSGSVKLRWVGYPVMKDNFDVPNPKEIMDKVIPGANELLLQMQSTEIDIITGAWGGEDEDVVQVYSIPAFFLSQSIENIEKVKKIGADLKKDEQKELILNIITAIFSVVPFVGQIGSMAAGLSKLARFFMHMGIASNAGLGVGQIIEDPKMAPVAILGILMGFAGRGSSGVARGSEAEMKEIAKLRNGMNGAVLRGLGPAFERNEQTLQSIATRNICLRR</sequence>
<evidence type="ECO:0000313" key="3">
    <source>
        <dbReference type="Proteomes" id="UP000800235"/>
    </source>
</evidence>
<proteinExistence type="predicted"/>
<protein>
    <submittedName>
        <fullName evidence="2">Uncharacterized protein</fullName>
    </submittedName>
</protein>
<accession>A0A9P4NM84</accession>
<gene>
    <name evidence="2" type="ORF">EJ08DRAFT_651479</name>
</gene>
<name>A0A9P4NM84_9PEZI</name>
<feature type="transmembrane region" description="Helical" evidence="1">
    <location>
        <begin position="222"/>
        <end position="241"/>
    </location>
</feature>
<evidence type="ECO:0000313" key="2">
    <source>
        <dbReference type="EMBL" id="KAF2427426.1"/>
    </source>
</evidence>
<keyword evidence="1" id="KW-0472">Membrane</keyword>
<dbReference type="Proteomes" id="UP000800235">
    <property type="component" value="Unassembled WGS sequence"/>
</dbReference>